<accession>A0ABQ0A560</accession>
<dbReference type="Proteomes" id="UP001465153">
    <property type="component" value="Unassembled WGS sequence"/>
</dbReference>
<dbReference type="RefSeq" id="WP_353301631.1">
    <property type="nucleotide sequence ID" value="NZ_BAABWN010000002.1"/>
</dbReference>
<evidence type="ECO:0000313" key="1">
    <source>
        <dbReference type="EMBL" id="GAA6166788.1"/>
    </source>
</evidence>
<dbReference type="EMBL" id="BAABWN010000002">
    <property type="protein sequence ID" value="GAA6166788.1"/>
    <property type="molecule type" value="Genomic_DNA"/>
</dbReference>
<evidence type="ECO:0000313" key="2">
    <source>
        <dbReference type="Proteomes" id="UP001465153"/>
    </source>
</evidence>
<sequence>MSLYTIVFDNRKYLGMIWDSDQIIELSNNDLDHRIDMNGVPISHADIFKEPLRVIFEARSKENQGLVQPDLTVQQGRFYLNQKVYDVLYPLIKNDGEFLPLIDQDGNNAFVFTPLRIAEEINALDTTLSRKNEWGDLEHLAFHEDKLKDWAVFRAEFNGYYTVQCHDSVKQAIESAGFKGVFFTTDLGNYFSNQFDEDVILKN</sequence>
<protein>
    <submittedName>
        <fullName evidence="1">Uncharacterized protein</fullName>
    </submittedName>
</protein>
<keyword evidence="2" id="KW-1185">Reference proteome</keyword>
<name>A0ABQ0A560_9GAMM</name>
<comment type="caution">
    <text evidence="1">The sequence shown here is derived from an EMBL/GenBank/DDBJ whole genome shotgun (WGS) entry which is preliminary data.</text>
</comment>
<organism evidence="1 2">
    <name type="scientific">Sessilibacter corallicola</name>
    <dbReference type="NCBI Taxonomy" id="2904075"/>
    <lineage>
        <taxon>Bacteria</taxon>
        <taxon>Pseudomonadati</taxon>
        <taxon>Pseudomonadota</taxon>
        <taxon>Gammaproteobacteria</taxon>
        <taxon>Cellvibrionales</taxon>
        <taxon>Cellvibrionaceae</taxon>
        <taxon>Sessilibacter</taxon>
    </lineage>
</organism>
<proteinExistence type="predicted"/>
<gene>
    <name evidence="1" type="ORF">NBRC116591_05980</name>
</gene>
<reference evidence="1 2" key="1">
    <citation type="submission" date="2024-04" db="EMBL/GenBank/DDBJ databases">
        <title>Draft genome sequence of Sessilibacter corallicola NBRC 116591.</title>
        <authorList>
            <person name="Miyakawa T."/>
            <person name="Kusuya Y."/>
            <person name="Miura T."/>
        </authorList>
    </citation>
    <scope>NUCLEOTIDE SEQUENCE [LARGE SCALE GENOMIC DNA]</scope>
    <source>
        <strain evidence="1 2">KU-00831-HH</strain>
    </source>
</reference>